<dbReference type="Proteomes" id="UP000594986">
    <property type="component" value="Chromosome"/>
</dbReference>
<proteinExistence type="predicted"/>
<gene>
    <name evidence="3" type="ORF">I6G43_01095</name>
</gene>
<dbReference type="RefSeq" id="WP_197905367.1">
    <property type="nucleotide sequence ID" value="NZ_CP065706.1"/>
</dbReference>
<evidence type="ECO:0000313" key="3">
    <source>
        <dbReference type="EMBL" id="QPS97591.1"/>
    </source>
</evidence>
<sequence length="528" mass="62571">MASMKELFPEFYLDSLDVNDLNREKNNLIVFDSNFLLDILRLPTEIAEKYLEAIDKVKNHIFVPYLVGIEFNFNKKKVKIETLENVKVYKDRISNLLHIETDKVYKNLCESLLKEDNVNFLNNKVHKEQIHSNTKDKLESFRQELLDKQEHIIKDLHQTIDEKYSKDLDELTARVIELIGDSVAPKRNQEWFDKVQEEGDKRYNNETPPGFNDREEKKGIMRTYSNISYDTQYGDYIIWEEILHEVASRAHNVGEKVIFVTSDGNSTKKYDLLYRVKGKTVGPYISMLNEMYELKEGYSINESAPLGEKLCKKLHIIDGFRFMTLANDLNEEQVRLYEPDKSDRSSTRSDFILNKPYVNFENQRDKIRLERLITLIKIKRLEEKLLNADSEESEILSQRIRNLELDLRTLDSKIRRLNRRAHMMGKESERTCNTTEIGLERQSNLVLGEEMDLNHKYMSNTEFMNLWGEYQRLSRLIDLTRNQIDISTDDLKIQELLDALQTYEQIIQPIRRKIEEYRTEDDSEEDLF</sequence>
<organism evidence="3 4">
    <name type="scientific">Streptococcus oralis</name>
    <dbReference type="NCBI Taxonomy" id="1303"/>
    <lineage>
        <taxon>Bacteria</taxon>
        <taxon>Bacillati</taxon>
        <taxon>Bacillota</taxon>
        <taxon>Bacilli</taxon>
        <taxon>Lactobacillales</taxon>
        <taxon>Streptococcaceae</taxon>
        <taxon>Streptococcus</taxon>
    </lineage>
</organism>
<name>A0A7T2ZNS5_STROR</name>
<dbReference type="EMBL" id="CP065706">
    <property type="protein sequence ID" value="QPS97591.1"/>
    <property type="molecule type" value="Genomic_DNA"/>
</dbReference>
<dbReference type="AlphaFoldDB" id="A0A7T2ZNS5"/>
<keyword evidence="1" id="KW-0175">Coiled coil</keyword>
<evidence type="ECO:0000259" key="2">
    <source>
        <dbReference type="Pfam" id="PF18476"/>
    </source>
</evidence>
<reference evidence="3 4" key="1">
    <citation type="submission" date="2020-12" db="EMBL/GenBank/DDBJ databases">
        <title>FDA dAtabase for Regulatory Grade micrObial Sequences (FDA-ARGOS): Supporting development and validation of Infectious Disease Dx tests.</title>
        <authorList>
            <person name="Sproer C."/>
            <person name="Gronow S."/>
            <person name="Severitt S."/>
            <person name="Schroder I."/>
            <person name="Tallon L."/>
            <person name="Sadzewicz L."/>
            <person name="Zhao X."/>
            <person name="Boylan J."/>
            <person name="Ott S."/>
            <person name="Bowen H."/>
            <person name="Vavikolanu K."/>
            <person name="Mehta A."/>
            <person name="Aluvathingal J."/>
            <person name="Nadendla S."/>
            <person name="Lowell S."/>
            <person name="Myers T."/>
            <person name="Yan Y."/>
            <person name="Sichtig H."/>
        </authorList>
    </citation>
    <scope>NUCLEOTIDE SEQUENCE [LARGE SCALE GENOMIC DNA]</scope>
    <source>
        <strain evidence="3 4">FDAARGOS_886</strain>
    </source>
</reference>
<dbReference type="Pfam" id="PF18476">
    <property type="entry name" value="PIN_8"/>
    <property type="match status" value="1"/>
</dbReference>
<evidence type="ECO:0000313" key="4">
    <source>
        <dbReference type="Proteomes" id="UP000594986"/>
    </source>
</evidence>
<dbReference type="InterPro" id="IPR041578">
    <property type="entry name" value="PIN_8"/>
</dbReference>
<protein>
    <recommendedName>
        <fullName evidence="2">PIN like domain-containing protein</fullName>
    </recommendedName>
</protein>
<evidence type="ECO:0000256" key="1">
    <source>
        <dbReference type="SAM" id="Coils"/>
    </source>
</evidence>
<feature type="domain" description="PIN like" evidence="2">
    <location>
        <begin position="28"/>
        <end position="265"/>
    </location>
</feature>
<accession>A0A7T2ZNS5</accession>
<feature type="coiled-coil region" evidence="1">
    <location>
        <begin position="378"/>
        <end position="420"/>
    </location>
</feature>